<comment type="caution">
    <text evidence="1">The sequence shown here is derived from an EMBL/GenBank/DDBJ whole genome shotgun (WGS) entry which is preliminary data.</text>
</comment>
<name>A0ACC0BBA4_CATRO</name>
<evidence type="ECO:0000313" key="2">
    <source>
        <dbReference type="Proteomes" id="UP001060085"/>
    </source>
</evidence>
<reference evidence="2" key="1">
    <citation type="journal article" date="2023" name="Nat. Plants">
        <title>Single-cell RNA sequencing provides a high-resolution roadmap for understanding the multicellular compartmentation of specialized metabolism.</title>
        <authorList>
            <person name="Sun S."/>
            <person name="Shen X."/>
            <person name="Li Y."/>
            <person name="Li Y."/>
            <person name="Wang S."/>
            <person name="Li R."/>
            <person name="Zhang H."/>
            <person name="Shen G."/>
            <person name="Guo B."/>
            <person name="Wei J."/>
            <person name="Xu J."/>
            <person name="St-Pierre B."/>
            <person name="Chen S."/>
            <person name="Sun C."/>
        </authorList>
    </citation>
    <scope>NUCLEOTIDE SEQUENCE [LARGE SCALE GENOMIC DNA]</scope>
</reference>
<keyword evidence="2" id="KW-1185">Reference proteome</keyword>
<protein>
    <submittedName>
        <fullName evidence="1">Uncharacterized protein</fullName>
    </submittedName>
</protein>
<dbReference type="EMBL" id="CM044704">
    <property type="protein sequence ID" value="KAI5669894.1"/>
    <property type="molecule type" value="Genomic_DNA"/>
</dbReference>
<evidence type="ECO:0000313" key="1">
    <source>
        <dbReference type="EMBL" id="KAI5669894.1"/>
    </source>
</evidence>
<gene>
    <name evidence="1" type="ORF">M9H77_19747</name>
</gene>
<organism evidence="1 2">
    <name type="scientific">Catharanthus roseus</name>
    <name type="common">Madagascar periwinkle</name>
    <name type="synonym">Vinca rosea</name>
    <dbReference type="NCBI Taxonomy" id="4058"/>
    <lineage>
        <taxon>Eukaryota</taxon>
        <taxon>Viridiplantae</taxon>
        <taxon>Streptophyta</taxon>
        <taxon>Embryophyta</taxon>
        <taxon>Tracheophyta</taxon>
        <taxon>Spermatophyta</taxon>
        <taxon>Magnoliopsida</taxon>
        <taxon>eudicotyledons</taxon>
        <taxon>Gunneridae</taxon>
        <taxon>Pentapetalae</taxon>
        <taxon>asterids</taxon>
        <taxon>lamiids</taxon>
        <taxon>Gentianales</taxon>
        <taxon>Apocynaceae</taxon>
        <taxon>Rauvolfioideae</taxon>
        <taxon>Vinceae</taxon>
        <taxon>Catharanthinae</taxon>
        <taxon>Catharanthus</taxon>
    </lineage>
</organism>
<accession>A0ACC0BBA4</accession>
<dbReference type="Proteomes" id="UP001060085">
    <property type="component" value="Linkage Group LG04"/>
</dbReference>
<sequence length="423" mass="44793">MDSGNHSGSLQSSSGDEEYDSRAADSISSFTPSFLNIINPPPVPPSASAAPPLSSSLFDPLSNFFDPISRTQNSLLNLDIPTTWSSKTLRSDHDVPSSSSPLQSFFTDPKLNAGISINQLPSSENNAAAAAAAASGTNTPRGTSDHHTVRTTNNSNPKKRSRASRRAPTTVLTTDTTNFRAMVQEFTGIPAPPFTATTSPFQRARFDLYGTPSSRSNNQQNPLENSSSQLPPYLRRPFPQKVQLPPPFLSSSINPPLSPQSSFFNIPNPNIFTSFLQSNVNNPEKIITSQQGCSSSLDINPNDHSRLKMSILDEFGLGHGTGPVNTAASSQLGGLPSLISSDQTGSRNNDPNNSQLDWPGNNGNNINGANGKINFSSSSSMSFQGDHNKESAATAATAATGTGGGRSAGEGMMESWICSSDLK</sequence>
<proteinExistence type="predicted"/>